<keyword evidence="1" id="KW-1133">Transmembrane helix</keyword>
<evidence type="ECO:0000313" key="2">
    <source>
        <dbReference type="EMBL" id="MBB6146935.1"/>
    </source>
</evidence>
<protein>
    <submittedName>
        <fullName evidence="2">Uncharacterized protein</fullName>
    </submittedName>
</protein>
<organism evidence="2 3">
    <name type="scientific">Silvibacterium bohemicum</name>
    <dbReference type="NCBI Taxonomy" id="1577686"/>
    <lineage>
        <taxon>Bacteria</taxon>
        <taxon>Pseudomonadati</taxon>
        <taxon>Acidobacteriota</taxon>
        <taxon>Terriglobia</taxon>
        <taxon>Terriglobales</taxon>
        <taxon>Acidobacteriaceae</taxon>
        <taxon>Silvibacterium</taxon>
    </lineage>
</organism>
<dbReference type="EMBL" id="JACHEK010000011">
    <property type="protein sequence ID" value="MBB6146935.1"/>
    <property type="molecule type" value="Genomic_DNA"/>
</dbReference>
<proteinExistence type="predicted"/>
<feature type="transmembrane region" description="Helical" evidence="1">
    <location>
        <begin position="21"/>
        <end position="39"/>
    </location>
</feature>
<keyword evidence="1" id="KW-0472">Membrane</keyword>
<evidence type="ECO:0000313" key="3">
    <source>
        <dbReference type="Proteomes" id="UP000538666"/>
    </source>
</evidence>
<comment type="caution">
    <text evidence="2">The sequence shown here is derived from an EMBL/GenBank/DDBJ whole genome shotgun (WGS) entry which is preliminary data.</text>
</comment>
<gene>
    <name evidence="2" type="ORF">HNQ77_004916</name>
</gene>
<reference evidence="2 3" key="1">
    <citation type="submission" date="2020-08" db="EMBL/GenBank/DDBJ databases">
        <title>Genomic Encyclopedia of Type Strains, Phase IV (KMG-IV): sequencing the most valuable type-strain genomes for metagenomic binning, comparative biology and taxonomic classification.</title>
        <authorList>
            <person name="Goeker M."/>
        </authorList>
    </citation>
    <scope>NUCLEOTIDE SEQUENCE [LARGE SCALE GENOMIC DNA]</scope>
    <source>
        <strain evidence="2 3">DSM 103733</strain>
    </source>
</reference>
<dbReference type="Proteomes" id="UP000538666">
    <property type="component" value="Unassembled WGS sequence"/>
</dbReference>
<dbReference type="AlphaFoldDB" id="A0A841K1R1"/>
<keyword evidence="3" id="KW-1185">Reference proteome</keyword>
<keyword evidence="1" id="KW-0812">Transmembrane</keyword>
<evidence type="ECO:0000256" key="1">
    <source>
        <dbReference type="SAM" id="Phobius"/>
    </source>
</evidence>
<name>A0A841K1R1_9BACT</name>
<dbReference type="RefSeq" id="WP_050061396.1">
    <property type="nucleotide sequence ID" value="NZ_JACHEK010000011.1"/>
</dbReference>
<sequence length="72" mass="7972">MSILPVFGLKSRDESHLPLRALGWASVAVGVAALGLYVGRELRIRYKFKRRTPSDFYSHAGDEHPADYGVGI</sequence>
<accession>A0A841K1R1</accession>